<dbReference type="EMBL" id="CP043661">
    <property type="protein sequence ID" value="QNE22788.1"/>
    <property type="molecule type" value="Genomic_DNA"/>
</dbReference>
<dbReference type="GO" id="GO:0004222">
    <property type="term" value="F:metalloendopeptidase activity"/>
    <property type="evidence" value="ECO:0007669"/>
    <property type="project" value="TreeGrafter"/>
</dbReference>
<dbReference type="Proteomes" id="UP000515563">
    <property type="component" value="Chromosome"/>
</dbReference>
<feature type="region of interest" description="Disordered" evidence="2">
    <location>
        <begin position="1"/>
        <end position="23"/>
    </location>
</feature>
<dbReference type="Gene3D" id="2.70.70.10">
    <property type="entry name" value="Glucose Permease (Domain IIA)"/>
    <property type="match status" value="1"/>
</dbReference>
<feature type="domain" description="M23ase beta-sheet core" evidence="3">
    <location>
        <begin position="64"/>
        <end position="157"/>
    </location>
</feature>
<sequence length="303" mass="31231">MPTASPGAYVSTSPSAASAGPPAAVATFRGPPPGAAPRGGVWPLSPRPEIVRGFELPAKPWLPGHRGLDLAGSPGQPVLAATAGTITYAGPLAGRGVVVVTTGLLRTTYEPVIPSVRVGATVTPGQQLGTLSLAGTHCPPHTCLHWGLRNATTYVNPLTLLTSRPVRLLPSAQPQTSPAQPPTADPPQAPPTGTCPAGRPAPTTQRVARSRQHPPASRGRRPAAQPRAPARPECAARFQRAASSRLRAPAPQAHALALRASAAPFPATAAFPRCGAARRIEVRAQRRSPWWASAPCLPSAVHS</sequence>
<evidence type="ECO:0000313" key="4">
    <source>
        <dbReference type="EMBL" id="QNE22788.1"/>
    </source>
</evidence>
<gene>
    <name evidence="4" type="ORF">F1D05_06025</name>
</gene>
<organism evidence="4 5">
    <name type="scientific">Kribbella qitaiheensis</name>
    <dbReference type="NCBI Taxonomy" id="1544730"/>
    <lineage>
        <taxon>Bacteria</taxon>
        <taxon>Bacillati</taxon>
        <taxon>Actinomycetota</taxon>
        <taxon>Actinomycetes</taxon>
        <taxon>Propionibacteriales</taxon>
        <taxon>Kribbellaceae</taxon>
        <taxon>Kribbella</taxon>
    </lineage>
</organism>
<evidence type="ECO:0000313" key="5">
    <source>
        <dbReference type="Proteomes" id="UP000515563"/>
    </source>
</evidence>
<dbReference type="PANTHER" id="PTHR21666">
    <property type="entry name" value="PEPTIDASE-RELATED"/>
    <property type="match status" value="1"/>
</dbReference>
<dbReference type="InterPro" id="IPR016047">
    <property type="entry name" value="M23ase_b-sheet_dom"/>
</dbReference>
<keyword evidence="1" id="KW-0732">Signal</keyword>
<evidence type="ECO:0000256" key="2">
    <source>
        <dbReference type="SAM" id="MobiDB-lite"/>
    </source>
</evidence>
<dbReference type="SUPFAM" id="SSF51261">
    <property type="entry name" value="Duplicated hybrid motif"/>
    <property type="match status" value="1"/>
</dbReference>
<feature type="compositionally biased region" description="Pro residues" evidence="2">
    <location>
        <begin position="179"/>
        <end position="190"/>
    </location>
</feature>
<dbReference type="AlphaFoldDB" id="A0A7G6X973"/>
<reference evidence="5" key="1">
    <citation type="submission" date="2019-09" db="EMBL/GenBank/DDBJ databases">
        <title>Antimicrobial potential of Antarctic Bacteria.</title>
        <authorList>
            <person name="Benaud N."/>
            <person name="Edwards R.J."/>
            <person name="Ferrari B.C."/>
        </authorList>
    </citation>
    <scope>NUCLEOTIDE SEQUENCE [LARGE SCALE GENOMIC DNA]</scope>
    <source>
        <strain evidence="5">SPB151</strain>
    </source>
</reference>
<dbReference type="PANTHER" id="PTHR21666:SF289">
    <property type="entry name" value="L-ALA--D-GLU ENDOPEPTIDASE"/>
    <property type="match status" value="1"/>
</dbReference>
<dbReference type="KEGG" id="kqi:F1D05_06025"/>
<proteinExistence type="predicted"/>
<feature type="compositionally biased region" description="Low complexity" evidence="2">
    <location>
        <begin position="10"/>
        <end position="23"/>
    </location>
</feature>
<feature type="compositionally biased region" description="Low complexity" evidence="2">
    <location>
        <begin position="214"/>
        <end position="234"/>
    </location>
</feature>
<name>A0A7G6X973_9ACTN</name>
<protein>
    <submittedName>
        <fullName evidence="4">Peptidoglycan DD-metalloendopeptidase family protein</fullName>
    </submittedName>
</protein>
<accession>A0A7G6X973</accession>
<dbReference type="Pfam" id="PF01551">
    <property type="entry name" value="Peptidase_M23"/>
    <property type="match status" value="1"/>
</dbReference>
<dbReference type="CDD" id="cd12797">
    <property type="entry name" value="M23_peptidase"/>
    <property type="match status" value="1"/>
</dbReference>
<evidence type="ECO:0000256" key="1">
    <source>
        <dbReference type="ARBA" id="ARBA00022729"/>
    </source>
</evidence>
<reference evidence="4 5" key="2">
    <citation type="journal article" date="2020" name="Microbiol. Resour. Announc.">
        <title>Antarctic desert soil bacteria exhibit high novel natural product potential, evaluated through long-read genome sequencing and comparative genomics.</title>
        <authorList>
            <person name="Benaud N."/>
            <person name="Edwards R.J."/>
            <person name="Amos T.G."/>
            <person name="D'Agostino P.M."/>
            <person name="Gutierrez-Chavez C."/>
            <person name="Montgomery K."/>
            <person name="Nicetic I."/>
            <person name="Ferrari B.C."/>
        </authorList>
    </citation>
    <scope>NUCLEOTIDE SEQUENCE [LARGE SCALE GENOMIC DNA]</scope>
    <source>
        <strain evidence="4 5">SPB151</strain>
    </source>
</reference>
<evidence type="ECO:0000259" key="3">
    <source>
        <dbReference type="Pfam" id="PF01551"/>
    </source>
</evidence>
<dbReference type="InterPro" id="IPR011055">
    <property type="entry name" value="Dup_hybrid_motif"/>
</dbReference>
<feature type="region of interest" description="Disordered" evidence="2">
    <location>
        <begin position="170"/>
        <end position="234"/>
    </location>
</feature>
<keyword evidence="5" id="KW-1185">Reference proteome</keyword>
<dbReference type="InterPro" id="IPR050570">
    <property type="entry name" value="Cell_wall_metabolism_enzyme"/>
</dbReference>